<dbReference type="SUPFAM" id="SSF51261">
    <property type="entry name" value="Duplicated hybrid motif"/>
    <property type="match status" value="1"/>
</dbReference>
<evidence type="ECO:0000256" key="7">
    <source>
        <dbReference type="SAM" id="Coils"/>
    </source>
</evidence>
<feature type="domain" description="M23ase beta-sheet core" evidence="10">
    <location>
        <begin position="295"/>
        <end position="380"/>
    </location>
</feature>
<feature type="coiled-coil region" evidence="7">
    <location>
        <begin position="33"/>
        <end position="95"/>
    </location>
</feature>
<dbReference type="InterPro" id="IPR011055">
    <property type="entry name" value="Dup_hybrid_motif"/>
</dbReference>
<evidence type="ECO:0000256" key="1">
    <source>
        <dbReference type="ARBA" id="ARBA00001947"/>
    </source>
</evidence>
<keyword evidence="5" id="KW-0862">Zinc</keyword>
<feature type="chain" id="PRO_5045213624" evidence="9">
    <location>
        <begin position="23"/>
        <end position="390"/>
    </location>
</feature>
<evidence type="ECO:0000256" key="9">
    <source>
        <dbReference type="SAM" id="SignalP"/>
    </source>
</evidence>
<keyword evidence="3" id="KW-0479">Metal-binding</keyword>
<evidence type="ECO:0000313" key="11">
    <source>
        <dbReference type="EMBL" id="MDT9598174.1"/>
    </source>
</evidence>
<sequence length="390" mass="41654">MMRRFALILAATSLIGGGWALAQTRVNAGADALILAKRQAAEAARRSEQLERQAKQATNEAARARADAAALAARIEVAEADISAAEARIRIIEDLRARQRARLAEKEGPVIRLTAALQTMARRPAALALVQPGSLDDVVHVRSLLASTLPVIRARTADLRAEVEAGNQLRRQADRAVASLVSGQEELRTRRIALARLEQRQRQRSESLRQSALAESDRALAFGEEARELAALAGTREFQARLRQDLVQLPGPSLRPGTPPPSGARATSKPTYILPVKGRLIRGLGEISDAGVHARGLTFATEAGAVVIAPASGRIVYAGRFRGYGEIVIIDHGNGWMTAITNLASLDVGVGDKVRQGGEIGRAGSGSPRISVELRRNGRPFPISPLIALG</sequence>
<evidence type="ECO:0000256" key="8">
    <source>
        <dbReference type="SAM" id="MobiDB-lite"/>
    </source>
</evidence>
<organism evidence="11 12">
    <name type="scientific">Sphingosinicella rhizophila</name>
    <dbReference type="NCBI Taxonomy" id="3050082"/>
    <lineage>
        <taxon>Bacteria</taxon>
        <taxon>Pseudomonadati</taxon>
        <taxon>Pseudomonadota</taxon>
        <taxon>Alphaproteobacteria</taxon>
        <taxon>Sphingomonadales</taxon>
        <taxon>Sphingosinicellaceae</taxon>
        <taxon>Sphingosinicella</taxon>
    </lineage>
</organism>
<evidence type="ECO:0000256" key="5">
    <source>
        <dbReference type="ARBA" id="ARBA00022833"/>
    </source>
</evidence>
<dbReference type="InterPro" id="IPR016047">
    <property type="entry name" value="M23ase_b-sheet_dom"/>
</dbReference>
<reference evidence="11 12" key="1">
    <citation type="submission" date="2023-05" db="EMBL/GenBank/DDBJ databases">
        <authorList>
            <person name="Guo Y."/>
        </authorList>
    </citation>
    <scope>NUCLEOTIDE SEQUENCE [LARGE SCALE GENOMIC DNA]</scope>
    <source>
        <strain evidence="11 12">GR2756</strain>
    </source>
</reference>
<evidence type="ECO:0000256" key="2">
    <source>
        <dbReference type="ARBA" id="ARBA00022670"/>
    </source>
</evidence>
<evidence type="ECO:0000256" key="6">
    <source>
        <dbReference type="ARBA" id="ARBA00023049"/>
    </source>
</evidence>
<evidence type="ECO:0000313" key="12">
    <source>
        <dbReference type="Proteomes" id="UP001259572"/>
    </source>
</evidence>
<gene>
    <name evidence="11" type="ORF">RQX22_04315</name>
</gene>
<dbReference type="InterPro" id="IPR050570">
    <property type="entry name" value="Cell_wall_metabolism_enzyme"/>
</dbReference>
<proteinExistence type="predicted"/>
<comment type="caution">
    <text evidence="11">The sequence shown here is derived from an EMBL/GenBank/DDBJ whole genome shotgun (WGS) entry which is preliminary data.</text>
</comment>
<dbReference type="Pfam" id="PF01551">
    <property type="entry name" value="Peptidase_M23"/>
    <property type="match status" value="1"/>
</dbReference>
<dbReference type="RefSeq" id="WP_315723987.1">
    <property type="nucleotide sequence ID" value="NZ_JAVUPU010000002.1"/>
</dbReference>
<evidence type="ECO:0000256" key="4">
    <source>
        <dbReference type="ARBA" id="ARBA00022801"/>
    </source>
</evidence>
<keyword evidence="2" id="KW-0645">Protease</keyword>
<keyword evidence="4" id="KW-0378">Hydrolase</keyword>
<evidence type="ECO:0000256" key="3">
    <source>
        <dbReference type="ARBA" id="ARBA00022723"/>
    </source>
</evidence>
<evidence type="ECO:0000259" key="10">
    <source>
        <dbReference type="Pfam" id="PF01551"/>
    </source>
</evidence>
<keyword evidence="6" id="KW-0482">Metalloprotease</keyword>
<feature type="signal peptide" evidence="9">
    <location>
        <begin position="1"/>
        <end position="22"/>
    </location>
</feature>
<keyword evidence="7" id="KW-0175">Coiled coil</keyword>
<keyword evidence="9" id="KW-0732">Signal</keyword>
<protein>
    <submittedName>
        <fullName evidence="11">Peptidoglycan DD-metalloendopeptidase family protein</fullName>
    </submittedName>
</protein>
<dbReference type="Gene3D" id="2.70.70.10">
    <property type="entry name" value="Glucose Permease (Domain IIA)"/>
    <property type="match status" value="1"/>
</dbReference>
<dbReference type="CDD" id="cd12797">
    <property type="entry name" value="M23_peptidase"/>
    <property type="match status" value="1"/>
</dbReference>
<accession>A0ABU3Q530</accession>
<keyword evidence="12" id="KW-1185">Reference proteome</keyword>
<dbReference type="Proteomes" id="UP001259572">
    <property type="component" value="Unassembled WGS sequence"/>
</dbReference>
<feature type="region of interest" description="Disordered" evidence="8">
    <location>
        <begin position="249"/>
        <end position="269"/>
    </location>
</feature>
<name>A0ABU3Q530_9SPHN</name>
<dbReference type="EMBL" id="JAVUPU010000002">
    <property type="protein sequence ID" value="MDT9598174.1"/>
    <property type="molecule type" value="Genomic_DNA"/>
</dbReference>
<comment type="cofactor">
    <cofactor evidence="1">
        <name>Zn(2+)</name>
        <dbReference type="ChEBI" id="CHEBI:29105"/>
    </cofactor>
</comment>
<dbReference type="PANTHER" id="PTHR21666">
    <property type="entry name" value="PEPTIDASE-RELATED"/>
    <property type="match status" value="1"/>
</dbReference>
<dbReference type="PANTHER" id="PTHR21666:SF288">
    <property type="entry name" value="CELL DIVISION PROTEIN YTFB"/>
    <property type="match status" value="1"/>
</dbReference>